<feature type="transmembrane region" description="Helical" evidence="1">
    <location>
        <begin position="76"/>
        <end position="97"/>
    </location>
</feature>
<protein>
    <recommendedName>
        <fullName evidence="4">Transmembrane protein</fullName>
    </recommendedName>
</protein>
<dbReference type="EMBL" id="QRVT01000004">
    <property type="protein sequence ID" value="RGS64383.1"/>
    <property type="molecule type" value="Genomic_DNA"/>
</dbReference>
<keyword evidence="1" id="KW-0472">Membrane</keyword>
<evidence type="ECO:0000313" key="3">
    <source>
        <dbReference type="Proteomes" id="UP000285462"/>
    </source>
</evidence>
<dbReference type="Proteomes" id="UP000285462">
    <property type="component" value="Unassembled WGS sequence"/>
</dbReference>
<keyword evidence="1" id="KW-0812">Transmembrane</keyword>
<evidence type="ECO:0000256" key="1">
    <source>
        <dbReference type="SAM" id="Phobius"/>
    </source>
</evidence>
<sequence length="141" mass="15896">MNFNRYIALRAIVEFVGAVACATQLFQHRTWPGIIMMSLIALFWAIGELWLTMVYNRAHPRRDELSDEHQATAIRFTFFVLVVVLVALGFAGMIISLLKHTPFTIPSMTLPTLGMLALAIADARYLWLEHAGNESGEDDED</sequence>
<proteinExistence type="predicted"/>
<reference evidence="2 3" key="1">
    <citation type="submission" date="2018-08" db="EMBL/GenBank/DDBJ databases">
        <title>A genome reference for cultivated species of the human gut microbiota.</title>
        <authorList>
            <person name="Zou Y."/>
            <person name="Xue W."/>
            <person name="Luo G."/>
        </authorList>
    </citation>
    <scope>NUCLEOTIDE SEQUENCE [LARGE SCALE GENOMIC DNA]</scope>
    <source>
        <strain evidence="2 3">AF21-27</strain>
    </source>
</reference>
<gene>
    <name evidence="2" type="ORF">DWX79_07065</name>
</gene>
<feature type="transmembrane region" description="Helical" evidence="1">
    <location>
        <begin position="7"/>
        <end position="27"/>
    </location>
</feature>
<feature type="transmembrane region" description="Helical" evidence="1">
    <location>
        <begin position="103"/>
        <end position="121"/>
    </location>
</feature>
<evidence type="ECO:0008006" key="4">
    <source>
        <dbReference type="Google" id="ProtNLM"/>
    </source>
</evidence>
<accession>A0A412K6L5</accession>
<dbReference type="AlphaFoldDB" id="A0A412K6L5"/>
<feature type="transmembrane region" description="Helical" evidence="1">
    <location>
        <begin position="33"/>
        <end position="55"/>
    </location>
</feature>
<evidence type="ECO:0000313" key="2">
    <source>
        <dbReference type="EMBL" id="RGS64383.1"/>
    </source>
</evidence>
<name>A0A412K6L5_BIFAD</name>
<keyword evidence="1" id="KW-1133">Transmembrane helix</keyword>
<organism evidence="2 3">
    <name type="scientific">Bifidobacterium adolescentis</name>
    <dbReference type="NCBI Taxonomy" id="1680"/>
    <lineage>
        <taxon>Bacteria</taxon>
        <taxon>Bacillati</taxon>
        <taxon>Actinomycetota</taxon>
        <taxon>Actinomycetes</taxon>
        <taxon>Bifidobacteriales</taxon>
        <taxon>Bifidobacteriaceae</taxon>
        <taxon>Bifidobacterium</taxon>
    </lineage>
</organism>
<dbReference type="RefSeq" id="WP_117760029.1">
    <property type="nucleotide sequence ID" value="NZ_JAHOEZ010000005.1"/>
</dbReference>
<comment type="caution">
    <text evidence="2">The sequence shown here is derived from an EMBL/GenBank/DDBJ whole genome shotgun (WGS) entry which is preliminary data.</text>
</comment>